<evidence type="ECO:0000313" key="9">
    <source>
        <dbReference type="Proteomes" id="UP000188169"/>
    </source>
</evidence>
<dbReference type="CDD" id="cd00432">
    <property type="entry name" value="Ribosomal_L18_L5e"/>
    <property type="match status" value="1"/>
</dbReference>
<evidence type="ECO:0000256" key="3">
    <source>
        <dbReference type="ARBA" id="ARBA00022884"/>
    </source>
</evidence>
<dbReference type="Proteomes" id="UP000188169">
    <property type="component" value="Unassembled WGS sequence"/>
</dbReference>
<gene>
    <name evidence="7 8" type="primary">rplR</name>
    <name evidence="8" type="ORF">A1019T_01015</name>
</gene>
<dbReference type="PANTHER" id="PTHR12899">
    <property type="entry name" value="39S RIBOSOMAL PROTEIN L18, MITOCHONDRIAL"/>
    <property type="match status" value="1"/>
</dbReference>
<evidence type="ECO:0000256" key="5">
    <source>
        <dbReference type="ARBA" id="ARBA00023274"/>
    </source>
</evidence>
<sequence>MFDKRAARLRRAKKTRAHIRHLGVHRLVVNRTPRHIYAQIISPTGGEVLAQASTLDSTLRSGATGNVDAATAVGKLIAERGKSAGITKVAFDRSGFKYHGRVKALADAARENGLEF</sequence>
<dbReference type="STRING" id="1945520.A1019T_01015"/>
<keyword evidence="5 7" id="KW-0687">Ribonucleoprotein</keyword>
<dbReference type="InterPro" id="IPR005484">
    <property type="entry name" value="Ribosomal_uL18_bac/plant/anim"/>
</dbReference>
<dbReference type="HAMAP" id="MF_01337_B">
    <property type="entry name" value="Ribosomal_uL18_B"/>
    <property type="match status" value="1"/>
</dbReference>
<dbReference type="RefSeq" id="WP_077448457.1">
    <property type="nucleotide sequence ID" value="NZ_FUGD01000071.1"/>
</dbReference>
<organism evidence="8 9">
    <name type="scientific">Psychrobacter pasteurii</name>
    <dbReference type="NCBI Taxonomy" id="1945520"/>
    <lineage>
        <taxon>Bacteria</taxon>
        <taxon>Pseudomonadati</taxon>
        <taxon>Pseudomonadota</taxon>
        <taxon>Gammaproteobacteria</taxon>
        <taxon>Moraxellales</taxon>
        <taxon>Moraxellaceae</taxon>
        <taxon>Psychrobacter</taxon>
    </lineage>
</organism>
<comment type="function">
    <text evidence="7">This is one of the proteins that bind and probably mediate the attachment of the 5S RNA into the large ribosomal subunit, where it forms part of the central protuberance.</text>
</comment>
<keyword evidence="2 7" id="KW-0699">rRNA-binding</keyword>
<dbReference type="GO" id="GO:0003735">
    <property type="term" value="F:structural constituent of ribosome"/>
    <property type="evidence" value="ECO:0007669"/>
    <property type="project" value="InterPro"/>
</dbReference>
<reference evidence="9" key="1">
    <citation type="submission" date="2017-02" db="EMBL/GenBank/DDBJ databases">
        <authorList>
            <person name="Mornico D."/>
        </authorList>
    </citation>
    <scope>NUCLEOTIDE SEQUENCE [LARGE SCALE GENOMIC DNA]</scope>
</reference>
<proteinExistence type="inferred from homology"/>
<keyword evidence="9" id="KW-1185">Reference proteome</keyword>
<protein>
    <recommendedName>
        <fullName evidence="6 7">Large ribosomal subunit protein uL18</fullName>
    </recommendedName>
</protein>
<evidence type="ECO:0000256" key="2">
    <source>
        <dbReference type="ARBA" id="ARBA00022730"/>
    </source>
</evidence>
<evidence type="ECO:0000256" key="6">
    <source>
        <dbReference type="ARBA" id="ARBA00035197"/>
    </source>
</evidence>
<dbReference type="InterPro" id="IPR004389">
    <property type="entry name" value="Ribosomal_uL18_bac-type"/>
</dbReference>
<dbReference type="OrthoDB" id="9810939at2"/>
<dbReference type="Gene3D" id="3.30.420.100">
    <property type="match status" value="1"/>
</dbReference>
<dbReference type="NCBIfam" id="TIGR00060">
    <property type="entry name" value="L18_bact"/>
    <property type="match status" value="1"/>
</dbReference>
<name>A0A1R4EEW5_9GAMM</name>
<keyword evidence="3 7" id="KW-0694">RNA-binding</keyword>
<dbReference type="AlphaFoldDB" id="A0A1R4EEW5"/>
<dbReference type="SUPFAM" id="SSF53137">
    <property type="entry name" value="Translational machinery components"/>
    <property type="match status" value="1"/>
</dbReference>
<comment type="similarity">
    <text evidence="1 7">Belongs to the universal ribosomal protein uL18 family.</text>
</comment>
<evidence type="ECO:0000313" key="8">
    <source>
        <dbReference type="EMBL" id="SJM37044.1"/>
    </source>
</evidence>
<dbReference type="FunFam" id="3.30.420.100:FF:000001">
    <property type="entry name" value="50S ribosomal protein L18"/>
    <property type="match status" value="1"/>
</dbReference>
<dbReference type="PANTHER" id="PTHR12899:SF3">
    <property type="entry name" value="LARGE RIBOSOMAL SUBUNIT PROTEIN UL18M"/>
    <property type="match status" value="1"/>
</dbReference>
<dbReference type="Pfam" id="PF00861">
    <property type="entry name" value="Ribosomal_L18p"/>
    <property type="match status" value="1"/>
</dbReference>
<dbReference type="GO" id="GO:0008097">
    <property type="term" value="F:5S rRNA binding"/>
    <property type="evidence" value="ECO:0007669"/>
    <property type="project" value="TreeGrafter"/>
</dbReference>
<dbReference type="GO" id="GO:0006412">
    <property type="term" value="P:translation"/>
    <property type="evidence" value="ECO:0007669"/>
    <property type="project" value="UniProtKB-UniRule"/>
</dbReference>
<comment type="subunit">
    <text evidence="7">Part of the 50S ribosomal subunit; part of the 5S rRNA/L5/L18/L25 subcomplex. Contacts the 5S and 23S rRNAs.</text>
</comment>
<dbReference type="InterPro" id="IPR057268">
    <property type="entry name" value="Ribosomal_L18"/>
</dbReference>
<evidence type="ECO:0000256" key="7">
    <source>
        <dbReference type="HAMAP-Rule" id="MF_01337"/>
    </source>
</evidence>
<evidence type="ECO:0000256" key="1">
    <source>
        <dbReference type="ARBA" id="ARBA00007116"/>
    </source>
</evidence>
<accession>A0A1R4EEW5</accession>
<keyword evidence="4 7" id="KW-0689">Ribosomal protein</keyword>
<dbReference type="GO" id="GO:0022625">
    <property type="term" value="C:cytosolic large ribosomal subunit"/>
    <property type="evidence" value="ECO:0007669"/>
    <property type="project" value="TreeGrafter"/>
</dbReference>
<evidence type="ECO:0000256" key="4">
    <source>
        <dbReference type="ARBA" id="ARBA00022980"/>
    </source>
</evidence>
<dbReference type="EMBL" id="FUGD01000071">
    <property type="protein sequence ID" value="SJM37044.1"/>
    <property type="molecule type" value="Genomic_DNA"/>
</dbReference>